<keyword evidence="12" id="KW-1185">Reference proteome</keyword>
<dbReference type="CDD" id="cd15845">
    <property type="entry name" value="SNARE_syntaxin16"/>
    <property type="match status" value="1"/>
</dbReference>
<dbReference type="PANTHER" id="PTHR23337">
    <property type="entry name" value="ZINC FINGER CW-TYPE COILED-COIL DOMAIN PROTEIN 1"/>
    <property type="match status" value="1"/>
</dbReference>
<comment type="subcellular location">
    <subcellularLocation>
        <location evidence="1">Nucleus</location>
    </subcellularLocation>
</comment>
<proteinExistence type="predicted"/>
<evidence type="ECO:0000259" key="10">
    <source>
        <dbReference type="PROSITE" id="PS51050"/>
    </source>
</evidence>
<protein>
    <recommendedName>
        <fullName evidence="13">CW-type domain-containing protein</fullName>
    </recommendedName>
</protein>
<feature type="compositionally biased region" description="Polar residues" evidence="8">
    <location>
        <begin position="911"/>
        <end position="921"/>
    </location>
</feature>
<evidence type="ECO:0000256" key="6">
    <source>
        <dbReference type="ARBA" id="ARBA00023242"/>
    </source>
</evidence>
<keyword evidence="2" id="KW-0479">Metal-binding</keyword>
<dbReference type="Gene3D" id="1.20.58.70">
    <property type="match status" value="1"/>
</dbReference>
<dbReference type="InterPro" id="IPR041006">
    <property type="entry name" value="Morc_S5"/>
</dbReference>
<evidence type="ECO:0000256" key="1">
    <source>
        <dbReference type="ARBA" id="ARBA00004123"/>
    </source>
</evidence>
<feature type="compositionally biased region" description="Basic residues" evidence="8">
    <location>
        <begin position="955"/>
        <end position="964"/>
    </location>
</feature>
<dbReference type="SUPFAM" id="SSF55874">
    <property type="entry name" value="ATPase domain of HSP90 chaperone/DNA topoisomerase II/histidine kinase"/>
    <property type="match status" value="1"/>
</dbReference>
<dbReference type="Pfam" id="PF13589">
    <property type="entry name" value="HATPase_c_3"/>
    <property type="match status" value="1"/>
</dbReference>
<dbReference type="Gene3D" id="3.30.40.100">
    <property type="match status" value="1"/>
</dbReference>
<feature type="compositionally biased region" description="Basic and acidic residues" evidence="8">
    <location>
        <begin position="890"/>
        <end position="904"/>
    </location>
</feature>
<dbReference type="OrthoDB" id="1885370at2759"/>
<dbReference type="InterPro" id="IPR000727">
    <property type="entry name" value="T_SNARE_dom"/>
</dbReference>
<dbReference type="Proteomes" id="UP000494206">
    <property type="component" value="Unassembled WGS sequence"/>
</dbReference>
<feature type="domain" description="CW-type" evidence="10">
    <location>
        <begin position="797"/>
        <end position="851"/>
    </location>
</feature>
<accession>A0A8S1EKJ3</accession>
<evidence type="ECO:0000256" key="7">
    <source>
        <dbReference type="SAM" id="Coils"/>
    </source>
</evidence>
<dbReference type="GO" id="GO:0016020">
    <property type="term" value="C:membrane"/>
    <property type="evidence" value="ECO:0007669"/>
    <property type="project" value="InterPro"/>
</dbReference>
<feature type="compositionally biased region" description="Basic and acidic residues" evidence="8">
    <location>
        <begin position="1011"/>
        <end position="1020"/>
    </location>
</feature>
<dbReference type="Pfam" id="PF17942">
    <property type="entry name" value="Morc6_S5"/>
    <property type="match status" value="2"/>
</dbReference>
<evidence type="ECO:0000256" key="8">
    <source>
        <dbReference type="SAM" id="MobiDB-lite"/>
    </source>
</evidence>
<dbReference type="PANTHER" id="PTHR23337:SF3">
    <property type="entry name" value="MORC FAMILY CW-TYPE ZINC FINGER 2"/>
    <property type="match status" value="1"/>
</dbReference>
<dbReference type="GO" id="GO:0005634">
    <property type="term" value="C:nucleus"/>
    <property type="evidence" value="ECO:0007669"/>
    <property type="project" value="UniProtKB-SubCell"/>
</dbReference>
<dbReference type="InterPro" id="IPR036890">
    <property type="entry name" value="HATPase_C_sf"/>
</dbReference>
<evidence type="ECO:0000256" key="2">
    <source>
        <dbReference type="ARBA" id="ARBA00022723"/>
    </source>
</evidence>
<dbReference type="Pfam" id="PF07496">
    <property type="entry name" value="zf-CW"/>
    <property type="match status" value="1"/>
</dbReference>
<sequence>MAAGTSKKNELYGTTRNLTEVYILLRANAQQSKLLYHDDASTIFRSNAGEERMALVELEDGRPEPENSQPFWIHTADEVEFEFERIRRRLDELSEAQQRHLSRPNFGDETFEAEEKEMEATTEQITQMLTHSQRLIRMISNQPTKKEKATERKLRENTSSALSLTLSQITEQFRTRQLKYLNNIQNRSKNLDSFLLTASSIDEPNWADLDTATTAELTMSQLEQFMANDREVRDREKEILAVNTSIRELSDLFKDLSQMIVNQGTILDRIDYNCEQTSIRVQKAVDDVIKAEGHQLTYRCSATVFQMDTDKIKLLNKATIAFSYLHSNSTTHEYLLGAIAELVDNSRDANAENLHIDFDKDHEYLSILDDGCGMTQKEAVNVISFGFSNKRNIAGMIGQYGNGLKSGAMRIATDMLLLTKKDGILSCLLLSRTFHKEHDLKEVFVPSPSFNAEDRHMLCQSDMEIEKHRLEMSIIYKYSPFSDQNTLFAQFEKIRGEHGTLIILFNLRRLVTGQLELDFTSTEDDIRLTDHVAQREEEYNSLRAYLSVLYLNPRMKIYLRKKKITATRITSLLIMKYRYQYLAKNLKACATKEYEACKMAVKDAKERLSIAKSDYGTFTNTDPKLASKNDRLMQRVHSQAVEDAQKALKAAEEREVQAKKAISNPQPLSIVFGINIHHRNRYGCMFYNNGRLILAYQKGSAQKEKNDLMMTCLGVVGIVDVPYSVLAPTHNKQSFENSREYLSLLKAMNDLMMKYWNEIGIGSSPSAIKHFWKQYGYTNSDWTAEPADDLEGKRNRFNRTNHFIQCNLCLKWRRVPMQIKYISYGIPEDWSCANHPNASNRRCDAVEEVERIKEGGQKAEKQLEIAPVVKRSLSTIKVEQPPPRSTIDVEIEKEKERNGKKIADVIEISTAHHTPQETNNKPIKRTYPHSTDAESESEESENNEEDDSDADGGPTKKRVKKSIKKFSPEKNRYAPSGSSTRPSSSRMVGRAPTSTAASRPRYREDSDDEMPVTRKSERRSNTTSSRVSAPSPPRHVATPSVQKKTVVAGSSTRPRSEIRVKQSPSSEITNEKPKVPEIPLDRSERAELQKLKELQKEDARQKRDILQQLAKKGCNEADRLLRFTDDKIREVLNVEELITKFWEEKVTKPLRAAETRILEKRSDFRDKFIGKSLEKVVEVEKLPKNLENALISIGKWMIPHYQQDIQLPNNFEVTRENVAEVFIKIANFIDVDAMNSPLET</sequence>
<dbReference type="AlphaFoldDB" id="A0A8S1EKJ3"/>
<dbReference type="PROSITE" id="PS51050">
    <property type="entry name" value="ZF_CW"/>
    <property type="match status" value="1"/>
</dbReference>
<feature type="compositionally biased region" description="Polar residues" evidence="8">
    <location>
        <begin position="1039"/>
        <end position="1053"/>
    </location>
</feature>
<keyword evidence="6" id="KW-0539">Nucleus</keyword>
<feature type="compositionally biased region" description="Acidic residues" evidence="8">
    <location>
        <begin position="933"/>
        <end position="950"/>
    </location>
</feature>
<evidence type="ECO:0008006" key="13">
    <source>
        <dbReference type="Google" id="ProtNLM"/>
    </source>
</evidence>
<dbReference type="SMART" id="SM00397">
    <property type="entry name" value="t_SNARE"/>
    <property type="match status" value="1"/>
</dbReference>
<name>A0A8S1EKJ3_9PELO</name>
<dbReference type="GO" id="GO:0016192">
    <property type="term" value="P:vesicle-mediated transport"/>
    <property type="evidence" value="ECO:0007669"/>
    <property type="project" value="InterPro"/>
</dbReference>
<feature type="region of interest" description="Disordered" evidence="8">
    <location>
        <begin position="876"/>
        <end position="1077"/>
    </location>
</feature>
<dbReference type="PROSITE" id="PS50192">
    <property type="entry name" value="T_SNARE"/>
    <property type="match status" value="1"/>
</dbReference>
<dbReference type="SUPFAM" id="SSF47661">
    <property type="entry name" value="t-snare proteins"/>
    <property type="match status" value="1"/>
</dbReference>
<evidence type="ECO:0000256" key="3">
    <source>
        <dbReference type="ARBA" id="ARBA00022771"/>
    </source>
</evidence>
<evidence type="ECO:0000256" key="5">
    <source>
        <dbReference type="ARBA" id="ARBA00023054"/>
    </source>
</evidence>
<feature type="coiled-coil region" evidence="7">
    <location>
        <begin position="634"/>
        <end position="661"/>
    </location>
</feature>
<dbReference type="Gene3D" id="3.30.565.10">
    <property type="entry name" value="Histidine kinase-like ATPase, C-terminal domain"/>
    <property type="match status" value="1"/>
</dbReference>
<evidence type="ECO:0000256" key="4">
    <source>
        <dbReference type="ARBA" id="ARBA00022833"/>
    </source>
</evidence>
<evidence type="ECO:0000313" key="11">
    <source>
        <dbReference type="EMBL" id="CAB3402600.1"/>
    </source>
</evidence>
<dbReference type="InterPro" id="IPR011124">
    <property type="entry name" value="Znf_CW"/>
</dbReference>
<dbReference type="EMBL" id="CADEPM010000003">
    <property type="protein sequence ID" value="CAB3402600.1"/>
    <property type="molecule type" value="Genomic_DNA"/>
</dbReference>
<comment type="caution">
    <text evidence="11">The sequence shown here is derived from an EMBL/GenBank/DDBJ whole genome shotgun (WGS) entry which is preliminary data.</text>
</comment>
<evidence type="ECO:0000259" key="9">
    <source>
        <dbReference type="PROSITE" id="PS50192"/>
    </source>
</evidence>
<feature type="domain" description="T-SNARE coiled-coil homology" evidence="9">
    <location>
        <begin position="229"/>
        <end position="291"/>
    </location>
</feature>
<evidence type="ECO:0000313" key="12">
    <source>
        <dbReference type="Proteomes" id="UP000494206"/>
    </source>
</evidence>
<keyword evidence="3" id="KW-0863">Zinc-finger</keyword>
<reference evidence="11 12" key="1">
    <citation type="submission" date="2020-04" db="EMBL/GenBank/DDBJ databases">
        <authorList>
            <person name="Laetsch R D."/>
            <person name="Stevens L."/>
            <person name="Kumar S."/>
            <person name="Blaxter L. M."/>
        </authorList>
    </citation>
    <scope>NUCLEOTIDE SEQUENCE [LARGE SCALE GENOMIC DNA]</scope>
</reference>
<dbReference type="InterPro" id="IPR010989">
    <property type="entry name" value="SNARE"/>
</dbReference>
<keyword evidence="4" id="KW-0862">Zinc</keyword>
<gene>
    <name evidence="11" type="ORF">CBOVIS_LOCUS5197</name>
</gene>
<keyword evidence="5 7" id="KW-0175">Coiled coil</keyword>
<organism evidence="11 12">
    <name type="scientific">Caenorhabditis bovis</name>
    <dbReference type="NCBI Taxonomy" id="2654633"/>
    <lineage>
        <taxon>Eukaryota</taxon>
        <taxon>Metazoa</taxon>
        <taxon>Ecdysozoa</taxon>
        <taxon>Nematoda</taxon>
        <taxon>Chromadorea</taxon>
        <taxon>Rhabditida</taxon>
        <taxon>Rhabditina</taxon>
        <taxon>Rhabditomorpha</taxon>
        <taxon>Rhabditoidea</taxon>
        <taxon>Rhabditidae</taxon>
        <taxon>Peloderinae</taxon>
        <taxon>Caenorhabditis</taxon>
    </lineage>
</organism>
<feature type="compositionally biased region" description="Low complexity" evidence="8">
    <location>
        <begin position="975"/>
        <end position="986"/>
    </location>
</feature>
<dbReference type="GO" id="GO:0008270">
    <property type="term" value="F:zinc ion binding"/>
    <property type="evidence" value="ECO:0007669"/>
    <property type="project" value="UniProtKB-KW"/>
</dbReference>